<feature type="non-terminal residue" evidence="1">
    <location>
        <position position="1"/>
    </location>
</feature>
<dbReference type="PANTHER" id="PTHR46221:SF3">
    <property type="entry name" value="FERM AND PDZ DOMAIN-CONTAINING PROTEIN 4"/>
    <property type="match status" value="1"/>
</dbReference>
<dbReference type="InterPro" id="IPR000299">
    <property type="entry name" value="FERM_domain"/>
</dbReference>
<feature type="non-terminal residue" evidence="1">
    <location>
        <position position="210"/>
    </location>
</feature>
<dbReference type="Pfam" id="PF00373">
    <property type="entry name" value="FERM_M"/>
    <property type="match status" value="1"/>
</dbReference>
<organism evidence="1">
    <name type="scientific">Cyprideis torosa</name>
    <dbReference type="NCBI Taxonomy" id="163714"/>
    <lineage>
        <taxon>Eukaryota</taxon>
        <taxon>Metazoa</taxon>
        <taxon>Ecdysozoa</taxon>
        <taxon>Arthropoda</taxon>
        <taxon>Crustacea</taxon>
        <taxon>Oligostraca</taxon>
        <taxon>Ostracoda</taxon>
        <taxon>Podocopa</taxon>
        <taxon>Podocopida</taxon>
        <taxon>Cytherocopina</taxon>
        <taxon>Cytheroidea</taxon>
        <taxon>Cytherideidae</taxon>
        <taxon>Cyprideis</taxon>
    </lineage>
</organism>
<reference evidence="1" key="1">
    <citation type="submission" date="2020-11" db="EMBL/GenBank/DDBJ databases">
        <authorList>
            <person name="Tran Van P."/>
        </authorList>
    </citation>
    <scope>NUCLEOTIDE SEQUENCE</scope>
</reference>
<dbReference type="AlphaFoldDB" id="A0A7R8W7K0"/>
<gene>
    <name evidence="1" type="ORF">CTOB1V02_LOCUS4339</name>
</gene>
<proteinExistence type="predicted"/>
<accession>A0A7R8W7K0</accession>
<dbReference type="OrthoDB" id="5859304at2759"/>
<evidence type="ECO:0000313" key="1">
    <source>
        <dbReference type="EMBL" id="CAD7226421.1"/>
    </source>
</evidence>
<name>A0A7R8W7K0_9CRUS</name>
<sequence length="210" mass="23331">YPSPTFSLDAFIPQHKSSLPVPVFLSTLVHGPSSLVLESQLFTSSVLNAILVCCNDVVNERFAPELKYEVALRLGALHIQQHALSHQFQSKVTVKAIEREFGLERFVPHSLLETMKRKELRKLLSHFLKQVQTLSAPGQKQLSALQAKLHYLSIIAQLPSYGAKCFPMNLKASGSVSVLWSHDGNLETVVLVSPRFGVSQISPMRNSMDV</sequence>
<dbReference type="CDD" id="cd14473">
    <property type="entry name" value="FERM_B-lobe"/>
    <property type="match status" value="1"/>
</dbReference>
<dbReference type="InterPro" id="IPR035963">
    <property type="entry name" value="FERM_2"/>
</dbReference>
<dbReference type="Gene3D" id="1.20.80.10">
    <property type="match status" value="1"/>
</dbReference>
<dbReference type="PROSITE" id="PS50057">
    <property type="entry name" value="FERM_3"/>
    <property type="match status" value="1"/>
</dbReference>
<dbReference type="PANTHER" id="PTHR46221">
    <property type="entry name" value="FERM AND PDZ DOMAIN-CONTAINING PROTEIN FAMILY MEMBER"/>
    <property type="match status" value="1"/>
</dbReference>
<protein>
    <submittedName>
        <fullName evidence="1">Uncharacterized protein</fullName>
    </submittedName>
</protein>
<dbReference type="SUPFAM" id="SSF47031">
    <property type="entry name" value="Second domain of FERM"/>
    <property type="match status" value="1"/>
</dbReference>
<dbReference type="EMBL" id="OB660825">
    <property type="protein sequence ID" value="CAD7226421.1"/>
    <property type="molecule type" value="Genomic_DNA"/>
</dbReference>
<dbReference type="InterPro" id="IPR019748">
    <property type="entry name" value="FERM_central"/>
</dbReference>
<dbReference type="InterPro" id="IPR014352">
    <property type="entry name" value="FERM/acyl-CoA-bd_prot_sf"/>
</dbReference>